<dbReference type="PANTHER" id="PTHR43756">
    <property type="entry name" value="CHOLINE MONOOXYGENASE, CHLOROPLASTIC"/>
    <property type="match status" value="1"/>
</dbReference>
<dbReference type="Proteomes" id="UP000028411">
    <property type="component" value="Unassembled WGS sequence"/>
</dbReference>
<dbReference type="eggNOG" id="COG4638">
    <property type="taxonomic scope" value="Bacteria"/>
</dbReference>
<dbReference type="GO" id="GO:0005506">
    <property type="term" value="F:iron ion binding"/>
    <property type="evidence" value="ECO:0007669"/>
    <property type="project" value="InterPro"/>
</dbReference>
<dbReference type="InterPro" id="IPR015879">
    <property type="entry name" value="Ring_hydroxy_dOase_asu_C_dom"/>
</dbReference>
<dbReference type="PRINTS" id="PR00090">
    <property type="entry name" value="RNGDIOXGNASE"/>
</dbReference>
<keyword evidence="5" id="KW-0408">Iron</keyword>
<accession>A0A081RDF4</accession>
<gene>
    <name evidence="9" type="ORF">BV95_02511</name>
</gene>
<dbReference type="InterPro" id="IPR017941">
    <property type="entry name" value="Rieske_2Fe-2S"/>
</dbReference>
<proteinExistence type="predicted"/>
<reference evidence="9 10" key="1">
    <citation type="submission" date="2014-02" db="EMBL/GenBank/DDBJ databases">
        <title>Whole genome sequence of Sphingobium chlorophenolicum NBRC 16172.</title>
        <authorList>
            <person name="Gan H.M."/>
            <person name="Gan H.Y."/>
            <person name="Chew T.H."/>
            <person name="Savka M.A."/>
        </authorList>
    </citation>
    <scope>NUCLEOTIDE SEQUENCE [LARGE SCALE GENOMIC DNA]</scope>
    <source>
        <strain evidence="9 10">NBRC 16172</strain>
    </source>
</reference>
<evidence type="ECO:0000256" key="2">
    <source>
        <dbReference type="ARBA" id="ARBA00022714"/>
    </source>
</evidence>
<keyword evidence="6" id="KW-0411">Iron-sulfur</keyword>
<feature type="domain" description="Rieske" evidence="8">
    <location>
        <begin position="42"/>
        <end position="150"/>
    </location>
</feature>
<evidence type="ECO:0000256" key="4">
    <source>
        <dbReference type="ARBA" id="ARBA00023002"/>
    </source>
</evidence>
<evidence type="ECO:0000256" key="1">
    <source>
        <dbReference type="ARBA" id="ARBA00001962"/>
    </source>
</evidence>
<evidence type="ECO:0000256" key="3">
    <source>
        <dbReference type="ARBA" id="ARBA00022723"/>
    </source>
</evidence>
<organism evidence="9 10">
    <name type="scientific">Sphingobium chlorophenolicum</name>
    <dbReference type="NCBI Taxonomy" id="46429"/>
    <lineage>
        <taxon>Bacteria</taxon>
        <taxon>Pseudomonadati</taxon>
        <taxon>Pseudomonadota</taxon>
        <taxon>Alphaproteobacteria</taxon>
        <taxon>Sphingomonadales</taxon>
        <taxon>Sphingomonadaceae</taxon>
        <taxon>Sphingobium</taxon>
    </lineage>
</organism>
<keyword evidence="3" id="KW-0479">Metal-binding</keyword>
<evidence type="ECO:0000313" key="9">
    <source>
        <dbReference type="EMBL" id="KEQ53227.1"/>
    </source>
</evidence>
<dbReference type="PROSITE" id="PS00570">
    <property type="entry name" value="RING_HYDROXYL_ALPHA"/>
    <property type="match status" value="1"/>
</dbReference>
<dbReference type="InterPro" id="IPR001663">
    <property type="entry name" value="Rng_hydr_dOase-A"/>
</dbReference>
<evidence type="ECO:0000259" key="8">
    <source>
        <dbReference type="PROSITE" id="PS51296"/>
    </source>
</evidence>
<dbReference type="InterPro" id="IPR015881">
    <property type="entry name" value="ARHD_Rieske_2Fe_2S"/>
</dbReference>
<dbReference type="SUPFAM" id="SSF50022">
    <property type="entry name" value="ISP domain"/>
    <property type="match status" value="1"/>
</dbReference>
<protein>
    <submittedName>
        <fullName evidence="9">Rieske (2Fe-2S) iron-sulfur domain protein</fullName>
    </submittedName>
</protein>
<evidence type="ECO:0000256" key="6">
    <source>
        <dbReference type="ARBA" id="ARBA00023014"/>
    </source>
</evidence>
<comment type="cofactor">
    <cofactor evidence="1">
        <name>Fe cation</name>
        <dbReference type="ChEBI" id="CHEBI:24875"/>
    </cofactor>
</comment>
<keyword evidence="4" id="KW-0560">Oxidoreductase</keyword>
<dbReference type="CDD" id="cd08882">
    <property type="entry name" value="RHO_alpha_C_MupW-like"/>
    <property type="match status" value="1"/>
</dbReference>
<dbReference type="GO" id="GO:0051537">
    <property type="term" value="F:2 iron, 2 sulfur cluster binding"/>
    <property type="evidence" value="ECO:0007669"/>
    <property type="project" value="UniProtKB-KW"/>
</dbReference>
<sequence length="446" mass="51293">MNEMISVSRRKDPVTADRIPVDAYISRDYVRIEKERLWPKIWQMACRAEEIPNAGDFYTYDIADESIAVVRQKDGTIAAYFNVCPHRGRRLTEGCGRMGKFHCKYHGWQWSLDGKPTEIVDRHDWGDALPDEDVALQQVKVGQWGGWVFINMDPDSESLEDFLGEAKTILDPFEIEHMRYAWRKRIVMPCNWKTAQEAFMEGYHVQTTHRQLLAYQDDYTYSKAYGKHAMFGYAPTALFGLPSPRISDQSGDIRKGFYEFNKEIWDTLQATTTQEMLAAGKRLMELPEGVDPFTMYGAFAQFHAEESAKSGRPFPAISGEQLMKAGTDWNIFPNLVFLQQATNVLFYRARPYGDDPDKCIFEINVLERYAPGAEPKVEVEDGGDGSDGKWRALNWGLILEQDFQNMEEVQKGMKSQAFKVARTNPVQEVEISNFHRVYHEYMGKVG</sequence>
<dbReference type="Gene3D" id="2.102.10.10">
    <property type="entry name" value="Rieske [2Fe-2S] iron-sulphur domain"/>
    <property type="match status" value="1"/>
</dbReference>
<comment type="caution">
    <text evidence="9">The sequence shown here is derived from an EMBL/GenBank/DDBJ whole genome shotgun (WGS) entry which is preliminary data.</text>
</comment>
<dbReference type="Pfam" id="PF00355">
    <property type="entry name" value="Rieske"/>
    <property type="match status" value="1"/>
</dbReference>
<dbReference type="GO" id="GO:0016491">
    <property type="term" value="F:oxidoreductase activity"/>
    <property type="evidence" value="ECO:0007669"/>
    <property type="project" value="UniProtKB-KW"/>
</dbReference>
<dbReference type="RefSeq" id="WP_037452138.1">
    <property type="nucleotide sequence ID" value="NZ_JFHR01000026.1"/>
</dbReference>
<evidence type="ECO:0000313" key="10">
    <source>
        <dbReference type="Proteomes" id="UP000028411"/>
    </source>
</evidence>
<name>A0A081RDF4_SPHCR</name>
<dbReference type="Gene3D" id="3.90.380.10">
    <property type="entry name" value="Naphthalene 1,2-dioxygenase Alpha Subunit, Chain A, domain 1"/>
    <property type="match status" value="1"/>
</dbReference>
<dbReference type="OrthoDB" id="7458380at2"/>
<keyword evidence="2" id="KW-0001">2Fe-2S</keyword>
<dbReference type="PANTHER" id="PTHR43756:SF5">
    <property type="entry name" value="CHOLINE MONOOXYGENASE, CHLOROPLASTIC"/>
    <property type="match status" value="1"/>
</dbReference>
<evidence type="ECO:0000256" key="5">
    <source>
        <dbReference type="ARBA" id="ARBA00023004"/>
    </source>
</evidence>
<dbReference type="EMBL" id="JFHR01000026">
    <property type="protein sequence ID" value="KEQ53227.1"/>
    <property type="molecule type" value="Genomic_DNA"/>
</dbReference>
<dbReference type="SUPFAM" id="SSF55961">
    <property type="entry name" value="Bet v1-like"/>
    <property type="match status" value="1"/>
</dbReference>
<dbReference type="Pfam" id="PF00848">
    <property type="entry name" value="Ring_hydroxyl_A"/>
    <property type="match status" value="1"/>
</dbReference>
<dbReference type="PROSITE" id="PS51296">
    <property type="entry name" value="RIESKE"/>
    <property type="match status" value="1"/>
</dbReference>
<keyword evidence="7" id="KW-0520">NAD</keyword>
<dbReference type="CDD" id="cd03469">
    <property type="entry name" value="Rieske_RO_Alpha_N"/>
    <property type="match status" value="1"/>
</dbReference>
<dbReference type="AlphaFoldDB" id="A0A081RDF4"/>
<evidence type="ECO:0000256" key="7">
    <source>
        <dbReference type="ARBA" id="ARBA00023027"/>
    </source>
</evidence>
<dbReference type="InterPro" id="IPR036922">
    <property type="entry name" value="Rieske_2Fe-2S_sf"/>
</dbReference>
<dbReference type="PATRIC" id="fig|46429.4.peg.2489"/>